<organism evidence="1">
    <name type="scientific">marine sediment metagenome</name>
    <dbReference type="NCBI Taxonomy" id="412755"/>
    <lineage>
        <taxon>unclassified sequences</taxon>
        <taxon>metagenomes</taxon>
        <taxon>ecological metagenomes</taxon>
    </lineage>
</organism>
<comment type="caution">
    <text evidence="1">The sequence shown here is derived from an EMBL/GenBank/DDBJ whole genome shotgun (WGS) entry which is preliminary data.</text>
</comment>
<proteinExistence type="predicted"/>
<accession>A0A0F9MRE5</accession>
<reference evidence="1" key="1">
    <citation type="journal article" date="2015" name="Nature">
        <title>Complex archaea that bridge the gap between prokaryotes and eukaryotes.</title>
        <authorList>
            <person name="Spang A."/>
            <person name="Saw J.H."/>
            <person name="Jorgensen S.L."/>
            <person name="Zaremba-Niedzwiedzka K."/>
            <person name="Martijn J."/>
            <person name="Lind A.E."/>
            <person name="van Eijk R."/>
            <person name="Schleper C."/>
            <person name="Guy L."/>
            <person name="Ettema T.J."/>
        </authorList>
    </citation>
    <scope>NUCLEOTIDE SEQUENCE</scope>
</reference>
<dbReference type="AlphaFoldDB" id="A0A0F9MRE5"/>
<feature type="non-terminal residue" evidence="1">
    <location>
        <position position="1"/>
    </location>
</feature>
<sequence length="70" mass="7906">DELSHLLMTLECHDVNIIDQLGRVRVGADKVITMPKFDDFHDATAIMAATRHSAQDLVNRGLAFTKGWLW</sequence>
<protein>
    <submittedName>
        <fullName evidence="1">Uncharacterized protein</fullName>
    </submittedName>
</protein>
<evidence type="ECO:0000313" key="1">
    <source>
        <dbReference type="EMBL" id="KKN01967.1"/>
    </source>
</evidence>
<dbReference type="EMBL" id="LAZR01005200">
    <property type="protein sequence ID" value="KKN01967.1"/>
    <property type="molecule type" value="Genomic_DNA"/>
</dbReference>
<name>A0A0F9MRE5_9ZZZZ</name>
<gene>
    <name evidence="1" type="ORF">LCGC14_1122470</name>
</gene>